<accession>A0A175YLY4</accession>
<dbReference type="Gene3D" id="2.40.50.140">
    <property type="entry name" value="Nucleic acid-binding proteins"/>
    <property type="match status" value="1"/>
</dbReference>
<proteinExistence type="predicted"/>
<evidence type="ECO:0000313" key="2">
    <source>
        <dbReference type="EMBL" id="WOG92440.1"/>
    </source>
</evidence>
<dbReference type="AlphaFoldDB" id="A0A175YLY4"/>
<name>A0A175YLY4_DAUCS</name>
<evidence type="ECO:0000313" key="3">
    <source>
        <dbReference type="Proteomes" id="UP000077755"/>
    </source>
</evidence>
<dbReference type="Proteomes" id="UP000077755">
    <property type="component" value="Chromosome 3"/>
</dbReference>
<dbReference type="Gramene" id="KZM84367">
    <property type="protein sequence ID" value="KZM84367"/>
    <property type="gene ID" value="DCAR_028211"/>
</dbReference>
<protein>
    <submittedName>
        <fullName evidence="1">Uncharacterized protein</fullName>
    </submittedName>
</protein>
<keyword evidence="3" id="KW-1185">Reference proteome</keyword>
<reference evidence="2" key="2">
    <citation type="submission" date="2022-03" db="EMBL/GenBank/DDBJ databases">
        <title>Draft title - Genomic analysis of global carrot germplasm unveils the trajectory of domestication and the origin of high carotenoid orange carrot.</title>
        <authorList>
            <person name="Iorizzo M."/>
            <person name="Ellison S."/>
            <person name="Senalik D."/>
            <person name="Macko-Podgorni A."/>
            <person name="Grzebelus D."/>
            <person name="Bostan H."/>
            <person name="Rolling W."/>
            <person name="Curaba J."/>
            <person name="Simon P."/>
        </authorList>
    </citation>
    <scope>NUCLEOTIDE SEQUENCE</scope>
    <source>
        <tissue evidence="2">Leaf</tissue>
    </source>
</reference>
<organism evidence="1">
    <name type="scientific">Daucus carota subsp. sativus</name>
    <name type="common">Carrot</name>
    <dbReference type="NCBI Taxonomy" id="79200"/>
    <lineage>
        <taxon>Eukaryota</taxon>
        <taxon>Viridiplantae</taxon>
        <taxon>Streptophyta</taxon>
        <taxon>Embryophyta</taxon>
        <taxon>Tracheophyta</taxon>
        <taxon>Spermatophyta</taxon>
        <taxon>Magnoliopsida</taxon>
        <taxon>eudicotyledons</taxon>
        <taxon>Gunneridae</taxon>
        <taxon>Pentapetalae</taxon>
        <taxon>asterids</taxon>
        <taxon>campanulids</taxon>
        <taxon>Apiales</taxon>
        <taxon>Apiaceae</taxon>
        <taxon>Apioideae</taxon>
        <taxon>Scandiceae</taxon>
        <taxon>Daucinae</taxon>
        <taxon>Daucus</taxon>
        <taxon>Daucus sect. Daucus</taxon>
    </lineage>
</organism>
<gene>
    <name evidence="1" type="ORF">DCAR_028211</name>
    <name evidence="2" type="ORF">DCAR_0311709</name>
</gene>
<dbReference type="EMBL" id="CP093345">
    <property type="protein sequence ID" value="WOG92440.1"/>
    <property type="molecule type" value="Genomic_DNA"/>
</dbReference>
<dbReference type="EMBL" id="LNRQ01000008">
    <property type="protein sequence ID" value="KZM84367.1"/>
    <property type="molecule type" value="Genomic_DNA"/>
</dbReference>
<sequence length="223" mass="24709">MCTADVIGMIEEWEPTSRVPTRYGEREKLRFKFSDGRVAYGVCLWGELAVTVSNEYESEKKRHVVAIIASSGLTTFRRVVFRLLVLADDNSFASTVVLTDRLVKRLAKTIVTNLMNSSKEAPNSEMPPVLRNIAGKTITVKISLSKSNVAGDSNIYKAVDLCEGSVSGKKAAEYSPITKFPSFEQSQTNDYVVCLNTPTSSDSVSKKIKMVTYFCIILMHMIA</sequence>
<dbReference type="InterPro" id="IPR012340">
    <property type="entry name" value="NA-bd_OB-fold"/>
</dbReference>
<evidence type="ECO:0000313" key="1">
    <source>
        <dbReference type="EMBL" id="KZM84367.1"/>
    </source>
</evidence>
<reference evidence="1" key="1">
    <citation type="journal article" date="2016" name="Nat. Genet.">
        <title>A high-quality carrot genome assembly provides new insights into carotenoid accumulation and asterid genome evolution.</title>
        <authorList>
            <person name="Iorizzo M."/>
            <person name="Ellison S."/>
            <person name="Senalik D."/>
            <person name="Zeng P."/>
            <person name="Satapoomin P."/>
            <person name="Huang J."/>
            <person name="Bowman M."/>
            <person name="Iovene M."/>
            <person name="Sanseverino W."/>
            <person name="Cavagnaro P."/>
            <person name="Yildiz M."/>
            <person name="Macko-Podgorni A."/>
            <person name="Moranska E."/>
            <person name="Grzebelus E."/>
            <person name="Grzebelus D."/>
            <person name="Ashrafi H."/>
            <person name="Zheng Z."/>
            <person name="Cheng S."/>
            <person name="Spooner D."/>
            <person name="Van Deynze A."/>
            <person name="Simon P."/>
        </authorList>
    </citation>
    <scope>NUCLEOTIDE SEQUENCE [LARGE SCALE GENOMIC DNA]</scope>
    <source>
        <tissue evidence="1">Leaf</tissue>
    </source>
</reference>